<gene>
    <name evidence="8" type="ORF">ACLA_092580</name>
</gene>
<evidence type="ECO:0000256" key="7">
    <source>
        <dbReference type="SAM" id="Phobius"/>
    </source>
</evidence>
<feature type="transmembrane region" description="Helical" evidence="7">
    <location>
        <begin position="148"/>
        <end position="167"/>
    </location>
</feature>
<dbReference type="Proteomes" id="UP000006701">
    <property type="component" value="Unassembled WGS sequence"/>
</dbReference>
<dbReference type="GO" id="GO:0005789">
    <property type="term" value="C:endoplasmic reticulum membrane"/>
    <property type="evidence" value="ECO:0007669"/>
    <property type="project" value="UniProtKB-SubCell"/>
</dbReference>
<feature type="transmembrane region" description="Helical" evidence="7">
    <location>
        <begin position="204"/>
        <end position="225"/>
    </location>
</feature>
<keyword evidence="5 7" id="KW-0472">Membrane</keyword>
<evidence type="ECO:0000256" key="1">
    <source>
        <dbReference type="ARBA" id="ARBA00004477"/>
    </source>
</evidence>
<evidence type="ECO:0000256" key="4">
    <source>
        <dbReference type="ARBA" id="ARBA00022989"/>
    </source>
</evidence>
<feature type="region of interest" description="Disordered" evidence="6">
    <location>
        <begin position="105"/>
        <end position="140"/>
    </location>
</feature>
<evidence type="ECO:0000256" key="5">
    <source>
        <dbReference type="ARBA" id="ARBA00023136"/>
    </source>
</evidence>
<dbReference type="AlphaFoldDB" id="A1CFB1"/>
<keyword evidence="9" id="KW-1185">Reference proteome</keyword>
<evidence type="ECO:0000313" key="9">
    <source>
        <dbReference type="Proteomes" id="UP000006701"/>
    </source>
</evidence>
<keyword evidence="3" id="KW-0256">Endoplasmic reticulum</keyword>
<sequence length="304" mass="32914">MVLLVTTARIISALEAIPPSSRKDLDLPTSLVADTPISHDQLVRLSRYLYTNALTSPQEASLNSLLRGTRIYVPPPPKKPEPSPEYLALKARLLAAAEADAYHRMTTSAPSPQGPSPIFSSSTPTLSSIHDSSSAAAGGGEDPLTPSLVLNIFLSVLITGFSVYWALTSFRTPDLLVSSVSSVWRSGSGSSSARTAGVSEPVKVLVSLLTALVVGVAEVLIYAIYLQKVERARAREARIKERKEVIGRDEVQRRNDGQDVQMVGGDKEEIWGRGANGGVRRRVREKWEEKEREKGRGKEAGDEG</sequence>
<evidence type="ECO:0008006" key="10">
    <source>
        <dbReference type="Google" id="ProtNLM"/>
    </source>
</evidence>
<feature type="compositionally biased region" description="Basic and acidic residues" evidence="6">
    <location>
        <begin position="285"/>
        <end position="304"/>
    </location>
</feature>
<organism evidence="8 9">
    <name type="scientific">Aspergillus clavatus (strain ATCC 1007 / CBS 513.65 / DSM 816 / NCTC 3887 / NRRL 1 / QM 1276 / 107)</name>
    <dbReference type="NCBI Taxonomy" id="344612"/>
    <lineage>
        <taxon>Eukaryota</taxon>
        <taxon>Fungi</taxon>
        <taxon>Dikarya</taxon>
        <taxon>Ascomycota</taxon>
        <taxon>Pezizomycotina</taxon>
        <taxon>Eurotiomycetes</taxon>
        <taxon>Eurotiomycetidae</taxon>
        <taxon>Eurotiales</taxon>
        <taxon>Aspergillaceae</taxon>
        <taxon>Aspergillus</taxon>
        <taxon>Aspergillus subgen. Fumigati</taxon>
    </lineage>
</organism>
<keyword evidence="2 7" id="KW-0812">Transmembrane</keyword>
<dbReference type="HOGENOM" id="CLU_048316_1_0_1"/>
<keyword evidence="4 7" id="KW-1133">Transmembrane helix</keyword>
<proteinExistence type="predicted"/>
<dbReference type="RefSeq" id="XP_001272986.1">
    <property type="nucleotide sequence ID" value="XM_001272985.1"/>
</dbReference>
<dbReference type="Pfam" id="PF11712">
    <property type="entry name" value="Vma12"/>
    <property type="match status" value="1"/>
</dbReference>
<dbReference type="InterPro" id="IPR021013">
    <property type="entry name" value="ATPase_Vma12"/>
</dbReference>
<feature type="compositionally biased region" description="Polar residues" evidence="6">
    <location>
        <begin position="118"/>
        <end position="135"/>
    </location>
</feature>
<protein>
    <recommendedName>
        <fullName evidence="10">Endoplasmic reticulum-based factor for assembly of V-ATPase-domain-containing protein</fullName>
    </recommendedName>
</protein>
<dbReference type="OrthoDB" id="19981at2759"/>
<dbReference type="EMBL" id="DS027052">
    <property type="protein sequence ID" value="EAW11560.1"/>
    <property type="molecule type" value="Genomic_DNA"/>
</dbReference>
<reference evidence="8 9" key="1">
    <citation type="journal article" date="2008" name="PLoS Genet.">
        <title>Genomic islands in the pathogenic filamentous fungus Aspergillus fumigatus.</title>
        <authorList>
            <person name="Fedorova N.D."/>
            <person name="Khaldi N."/>
            <person name="Joardar V.S."/>
            <person name="Maiti R."/>
            <person name="Amedeo P."/>
            <person name="Anderson M.J."/>
            <person name="Crabtree J."/>
            <person name="Silva J.C."/>
            <person name="Badger J.H."/>
            <person name="Albarraq A."/>
            <person name="Angiuoli S."/>
            <person name="Bussey H."/>
            <person name="Bowyer P."/>
            <person name="Cotty P.J."/>
            <person name="Dyer P.S."/>
            <person name="Egan A."/>
            <person name="Galens K."/>
            <person name="Fraser-Liggett C.M."/>
            <person name="Haas B.J."/>
            <person name="Inman J.M."/>
            <person name="Kent R."/>
            <person name="Lemieux S."/>
            <person name="Malavazi I."/>
            <person name="Orvis J."/>
            <person name="Roemer T."/>
            <person name="Ronning C.M."/>
            <person name="Sundaram J.P."/>
            <person name="Sutton G."/>
            <person name="Turner G."/>
            <person name="Venter J.C."/>
            <person name="White O.R."/>
            <person name="Whitty B.R."/>
            <person name="Youngman P."/>
            <person name="Wolfe K.H."/>
            <person name="Goldman G.H."/>
            <person name="Wortman J.R."/>
            <person name="Jiang B."/>
            <person name="Denning D.W."/>
            <person name="Nierman W.C."/>
        </authorList>
    </citation>
    <scope>NUCLEOTIDE SEQUENCE [LARGE SCALE GENOMIC DNA]</scope>
    <source>
        <strain evidence="9">ATCC 1007 / CBS 513.65 / DSM 816 / NCTC 3887 / NRRL 1</strain>
    </source>
</reference>
<dbReference type="PANTHER" id="PTHR31394:SF1">
    <property type="entry name" value="TRANSMEMBRANE PROTEIN 199"/>
    <property type="match status" value="1"/>
</dbReference>
<dbReference type="GO" id="GO:0070072">
    <property type="term" value="P:vacuolar proton-transporting V-type ATPase complex assembly"/>
    <property type="evidence" value="ECO:0007669"/>
    <property type="project" value="InterPro"/>
</dbReference>
<feature type="region of interest" description="Disordered" evidence="6">
    <location>
        <begin position="278"/>
        <end position="304"/>
    </location>
</feature>
<dbReference type="PANTHER" id="PTHR31394">
    <property type="entry name" value="TRANSMEMBRANE PROTEIN 199"/>
    <property type="match status" value="1"/>
</dbReference>
<evidence type="ECO:0000256" key="6">
    <source>
        <dbReference type="SAM" id="MobiDB-lite"/>
    </source>
</evidence>
<evidence type="ECO:0000313" key="8">
    <source>
        <dbReference type="EMBL" id="EAW11560.1"/>
    </source>
</evidence>
<dbReference type="KEGG" id="act:ACLA_092580"/>
<name>A1CFB1_ASPCL</name>
<accession>A1CFB1</accession>
<dbReference type="GeneID" id="4705243"/>
<dbReference type="eggNOG" id="ENOG502RXKD">
    <property type="taxonomic scope" value="Eukaryota"/>
</dbReference>
<evidence type="ECO:0000256" key="3">
    <source>
        <dbReference type="ARBA" id="ARBA00022824"/>
    </source>
</evidence>
<dbReference type="OMA" id="FSVYWAL"/>
<evidence type="ECO:0000256" key="2">
    <source>
        <dbReference type="ARBA" id="ARBA00022692"/>
    </source>
</evidence>
<comment type="subcellular location">
    <subcellularLocation>
        <location evidence="1">Endoplasmic reticulum membrane</location>
        <topology evidence="1">Multi-pass membrane protein</topology>
    </subcellularLocation>
</comment>
<dbReference type="VEuPathDB" id="FungiDB:ACLA_092580"/>